<evidence type="ECO:0000256" key="2">
    <source>
        <dbReference type="ARBA" id="ARBA00004236"/>
    </source>
</evidence>
<keyword evidence="4" id="KW-0597">Phosphoprotein</keyword>
<dbReference type="InterPro" id="IPR003661">
    <property type="entry name" value="HisK_dim/P_dom"/>
</dbReference>
<evidence type="ECO:0000256" key="10">
    <source>
        <dbReference type="ARBA" id="ARBA00023136"/>
    </source>
</evidence>
<evidence type="ECO:0000256" key="9">
    <source>
        <dbReference type="ARBA" id="ARBA00023012"/>
    </source>
</evidence>
<evidence type="ECO:0000313" key="14">
    <source>
        <dbReference type="Proteomes" id="UP001560267"/>
    </source>
</evidence>
<dbReference type="InterPro" id="IPR036097">
    <property type="entry name" value="HisK_dim/P_sf"/>
</dbReference>
<dbReference type="PANTHER" id="PTHR45436">
    <property type="entry name" value="SENSOR HISTIDINE KINASE YKOH"/>
    <property type="match status" value="1"/>
</dbReference>
<dbReference type="Gene3D" id="6.10.340.10">
    <property type="match status" value="1"/>
</dbReference>
<protein>
    <recommendedName>
        <fullName evidence="3">histidine kinase</fullName>
        <ecNumber evidence="3">2.7.13.3</ecNumber>
    </recommendedName>
</protein>
<dbReference type="Gene3D" id="3.30.565.10">
    <property type="entry name" value="Histidine kinase-like ATPase, C-terminal domain"/>
    <property type="match status" value="1"/>
</dbReference>
<dbReference type="EMBL" id="JBFSHR010000031">
    <property type="protein sequence ID" value="MEX6429986.1"/>
    <property type="molecule type" value="Genomic_DNA"/>
</dbReference>
<dbReference type="InterPro" id="IPR050428">
    <property type="entry name" value="TCS_sensor_his_kinase"/>
</dbReference>
<keyword evidence="5" id="KW-0808">Transferase</keyword>
<comment type="caution">
    <text evidence="13">The sequence shown here is derived from an EMBL/GenBank/DDBJ whole genome shotgun (WGS) entry which is preliminary data.</text>
</comment>
<comment type="subcellular location">
    <subcellularLocation>
        <location evidence="2">Cell membrane</location>
    </subcellularLocation>
</comment>
<gene>
    <name evidence="13" type="ORF">AB6A68_09065</name>
</gene>
<dbReference type="GO" id="GO:0016301">
    <property type="term" value="F:kinase activity"/>
    <property type="evidence" value="ECO:0007669"/>
    <property type="project" value="UniProtKB-KW"/>
</dbReference>
<evidence type="ECO:0000256" key="5">
    <source>
        <dbReference type="ARBA" id="ARBA00022679"/>
    </source>
</evidence>
<dbReference type="CDD" id="cd00082">
    <property type="entry name" value="HisKA"/>
    <property type="match status" value="1"/>
</dbReference>
<dbReference type="PROSITE" id="PS50109">
    <property type="entry name" value="HIS_KIN"/>
    <property type="match status" value="1"/>
</dbReference>
<name>A0ABV3Y4V2_9ACTN</name>
<evidence type="ECO:0000256" key="11">
    <source>
        <dbReference type="SAM" id="Phobius"/>
    </source>
</evidence>
<dbReference type="Pfam" id="PF00512">
    <property type="entry name" value="HisKA"/>
    <property type="match status" value="1"/>
</dbReference>
<proteinExistence type="predicted"/>
<dbReference type="SUPFAM" id="SSF55874">
    <property type="entry name" value="ATPase domain of HSP90 chaperone/DNA topoisomerase II/histidine kinase"/>
    <property type="match status" value="1"/>
</dbReference>
<evidence type="ECO:0000259" key="12">
    <source>
        <dbReference type="PROSITE" id="PS50109"/>
    </source>
</evidence>
<dbReference type="InterPro" id="IPR003594">
    <property type="entry name" value="HATPase_dom"/>
</dbReference>
<comment type="catalytic activity">
    <reaction evidence="1">
        <text>ATP + protein L-histidine = ADP + protein N-phospho-L-histidine.</text>
        <dbReference type="EC" id="2.7.13.3"/>
    </reaction>
</comment>
<dbReference type="CDD" id="cd00075">
    <property type="entry name" value="HATPase"/>
    <property type="match status" value="1"/>
</dbReference>
<dbReference type="EC" id="2.7.13.3" evidence="3"/>
<dbReference type="InterPro" id="IPR005467">
    <property type="entry name" value="His_kinase_dom"/>
</dbReference>
<evidence type="ECO:0000256" key="6">
    <source>
        <dbReference type="ARBA" id="ARBA00022692"/>
    </source>
</evidence>
<dbReference type="InterPro" id="IPR036890">
    <property type="entry name" value="HATPase_C_sf"/>
</dbReference>
<dbReference type="PRINTS" id="PR00344">
    <property type="entry name" value="BCTRLSENSOR"/>
</dbReference>
<dbReference type="Pfam" id="PF02518">
    <property type="entry name" value="HATPase_c"/>
    <property type="match status" value="1"/>
</dbReference>
<dbReference type="PANTHER" id="PTHR45436:SF5">
    <property type="entry name" value="SENSOR HISTIDINE KINASE TRCS"/>
    <property type="match status" value="1"/>
</dbReference>
<keyword evidence="6 11" id="KW-0812">Transmembrane</keyword>
<evidence type="ECO:0000256" key="4">
    <source>
        <dbReference type="ARBA" id="ARBA00022553"/>
    </source>
</evidence>
<keyword evidence="8 11" id="KW-1133">Transmembrane helix</keyword>
<reference evidence="13 14" key="1">
    <citation type="submission" date="2024-07" db="EMBL/GenBank/DDBJ databases">
        <title>Draft Genome Sequence of Ferrimicrobium acidiphilum Strain YE2023, Isolated from a Pulp of Bioleach Reactor.</title>
        <authorList>
            <person name="Elkina Y.A."/>
            <person name="Bulaeva A.G."/>
            <person name="Beletsky A.V."/>
            <person name="Mardanov A.V."/>
        </authorList>
    </citation>
    <scope>NUCLEOTIDE SEQUENCE [LARGE SCALE GENOMIC DNA]</scope>
    <source>
        <strain evidence="13 14">YE2023</strain>
    </source>
</reference>
<dbReference type="RefSeq" id="WP_298447533.1">
    <property type="nucleotide sequence ID" value="NZ_JBFSHR010000031.1"/>
</dbReference>
<keyword evidence="14" id="KW-1185">Reference proteome</keyword>
<dbReference type="Proteomes" id="UP001560267">
    <property type="component" value="Unassembled WGS sequence"/>
</dbReference>
<dbReference type="SMART" id="SM00387">
    <property type="entry name" value="HATPase_c"/>
    <property type="match status" value="1"/>
</dbReference>
<keyword evidence="10 11" id="KW-0472">Membrane</keyword>
<evidence type="ECO:0000256" key="1">
    <source>
        <dbReference type="ARBA" id="ARBA00000085"/>
    </source>
</evidence>
<evidence type="ECO:0000256" key="7">
    <source>
        <dbReference type="ARBA" id="ARBA00022777"/>
    </source>
</evidence>
<organism evidence="13 14">
    <name type="scientific">Ferrimicrobium acidiphilum</name>
    <dbReference type="NCBI Taxonomy" id="121039"/>
    <lineage>
        <taxon>Bacteria</taxon>
        <taxon>Bacillati</taxon>
        <taxon>Actinomycetota</taxon>
        <taxon>Acidimicrobiia</taxon>
        <taxon>Acidimicrobiales</taxon>
        <taxon>Acidimicrobiaceae</taxon>
        <taxon>Ferrimicrobium</taxon>
    </lineage>
</organism>
<dbReference type="SMART" id="SM00388">
    <property type="entry name" value="HisKA"/>
    <property type="match status" value="1"/>
</dbReference>
<evidence type="ECO:0000256" key="3">
    <source>
        <dbReference type="ARBA" id="ARBA00012438"/>
    </source>
</evidence>
<keyword evidence="7 13" id="KW-0418">Kinase</keyword>
<evidence type="ECO:0000256" key="8">
    <source>
        <dbReference type="ARBA" id="ARBA00022989"/>
    </source>
</evidence>
<dbReference type="Gene3D" id="1.10.287.130">
    <property type="match status" value="1"/>
</dbReference>
<evidence type="ECO:0000313" key="13">
    <source>
        <dbReference type="EMBL" id="MEX6429986.1"/>
    </source>
</evidence>
<feature type="transmembrane region" description="Helical" evidence="11">
    <location>
        <begin position="163"/>
        <end position="185"/>
    </location>
</feature>
<dbReference type="InterPro" id="IPR004358">
    <property type="entry name" value="Sig_transdc_His_kin-like_C"/>
</dbReference>
<feature type="domain" description="Histidine kinase" evidence="12">
    <location>
        <begin position="244"/>
        <end position="454"/>
    </location>
</feature>
<sequence length="454" mass="48760">MSLRTRLAIVLAALAIATGLVVATLAYTTTSHQLMTSVDISLRSTARALRTRRALVTAKATPTTPTPIGKLHAHPGGLLSRVIVEIVESNGAVISITGGPTLAASPHDVAVARGASPRWLRTQRVGANTYRVLTIALHGHRALEIGRNINDVLNSLAALRTRFVLLVLGAAFVAGIVGYLIAVALSRPILGLATTIATLPTVSNPDLNPQAKRKDEVGTLARAFQRALRAVEDSQAQQRRLIQNASHELRTPLTSLRTNIDLLQRYDSLGADDRSRILADLGTETRELTNLLTELVDLALAEQQNQYATTVDLRPVVETLIARFQARSKRQFAATITAASVPIHASPRAIEQVVANLLDNAIKFSPPDSVITVELTPTNFEVTNLADPIDDLDRERIFERFYRTPAARAIDGSGLGLAIVRETITSLGGTAYAYSTTTEGQSSVTIGVTLPTPR</sequence>
<dbReference type="SUPFAM" id="SSF47384">
    <property type="entry name" value="Homodimeric domain of signal transducing histidine kinase"/>
    <property type="match status" value="1"/>
</dbReference>
<keyword evidence="9" id="KW-0902">Two-component regulatory system</keyword>
<accession>A0ABV3Y4V2</accession>